<proteinExistence type="predicted"/>
<feature type="domain" description="Cyclodeaminase/cyclohydrolase" evidence="1">
    <location>
        <begin position="7"/>
        <end position="182"/>
    </location>
</feature>
<dbReference type="Pfam" id="PF04961">
    <property type="entry name" value="FTCD_C"/>
    <property type="match status" value="1"/>
</dbReference>
<name>A0A1G5RWR2_PSEXY</name>
<sequence length="204" mass="22150">MDLINSSVAEFTELLASKTSVPGGGGASALVASIGIALGDMVGEFTVGKKKYVDVEPEIIKLMEKAQKLRVDLLQCIEDDAVAFEPLSKAYSMPKEAEGRDEIMEKCLKDAASVPMHILELACEAVDLQREFADKGSVIMISDAATGVAMLQGAIKGAAVNVKINTKSMKDRTYADELDRRVDVLVKEYVSRADDIYSDVWNRL</sequence>
<dbReference type="InterPro" id="IPR036178">
    <property type="entry name" value="Formintransfe-cycloase-like_sf"/>
</dbReference>
<evidence type="ECO:0000313" key="3">
    <source>
        <dbReference type="Proteomes" id="UP000199428"/>
    </source>
</evidence>
<gene>
    <name evidence="2" type="ORF">SAMN02910350_01355</name>
</gene>
<dbReference type="InterPro" id="IPR007044">
    <property type="entry name" value="Cyclodeamin/CycHdrlase"/>
</dbReference>
<reference evidence="2 3" key="1">
    <citation type="submission" date="2016-10" db="EMBL/GenBank/DDBJ databases">
        <authorList>
            <person name="de Groot N.N."/>
        </authorList>
    </citation>
    <scope>NUCLEOTIDE SEQUENCE [LARGE SCALE GENOMIC DNA]</scope>
    <source>
        <strain evidence="2 3">DSM 10317</strain>
    </source>
</reference>
<dbReference type="EMBL" id="FMWK01000005">
    <property type="protein sequence ID" value="SCZ78544.1"/>
    <property type="molecule type" value="Genomic_DNA"/>
</dbReference>
<dbReference type="Proteomes" id="UP000199428">
    <property type="component" value="Unassembled WGS sequence"/>
</dbReference>
<dbReference type="GO" id="GO:0003824">
    <property type="term" value="F:catalytic activity"/>
    <property type="evidence" value="ECO:0007669"/>
    <property type="project" value="InterPro"/>
</dbReference>
<accession>A0A1G5RWR2</accession>
<evidence type="ECO:0000259" key="1">
    <source>
        <dbReference type="Pfam" id="PF04961"/>
    </source>
</evidence>
<organism evidence="2 3">
    <name type="scientific">Pseudobutyrivibrio xylanivorans</name>
    <dbReference type="NCBI Taxonomy" id="185007"/>
    <lineage>
        <taxon>Bacteria</taxon>
        <taxon>Bacillati</taxon>
        <taxon>Bacillota</taxon>
        <taxon>Clostridia</taxon>
        <taxon>Lachnospirales</taxon>
        <taxon>Lachnospiraceae</taxon>
        <taxon>Pseudobutyrivibrio</taxon>
    </lineage>
</organism>
<dbReference type="Gene3D" id="1.20.120.680">
    <property type="entry name" value="Formiminotetrahydrofolate cyclodeaminase monomer, up-and-down helical bundle"/>
    <property type="match status" value="1"/>
</dbReference>
<dbReference type="AlphaFoldDB" id="A0A1G5RWR2"/>
<dbReference type="RefSeq" id="WP_090162246.1">
    <property type="nucleotide sequence ID" value="NZ_FMWK01000005.1"/>
</dbReference>
<evidence type="ECO:0000313" key="2">
    <source>
        <dbReference type="EMBL" id="SCZ78544.1"/>
    </source>
</evidence>
<protein>
    <submittedName>
        <fullName evidence="2">Formiminotetrahydrofolate cyclodeaminase</fullName>
    </submittedName>
</protein>
<dbReference type="SUPFAM" id="SSF101262">
    <property type="entry name" value="Methenyltetrahydrofolate cyclohydrolase-like"/>
    <property type="match status" value="1"/>
</dbReference>